<dbReference type="AlphaFoldDB" id="A0A0S7BLS6"/>
<proteinExistence type="predicted"/>
<organism evidence="2">
    <name type="scientific">Longilinea arvoryzae</name>
    <dbReference type="NCBI Taxonomy" id="360412"/>
    <lineage>
        <taxon>Bacteria</taxon>
        <taxon>Bacillati</taxon>
        <taxon>Chloroflexota</taxon>
        <taxon>Anaerolineae</taxon>
        <taxon>Anaerolineales</taxon>
        <taxon>Anaerolineaceae</taxon>
        <taxon>Longilinea</taxon>
    </lineage>
</organism>
<feature type="compositionally biased region" description="Low complexity" evidence="1">
    <location>
        <begin position="44"/>
        <end position="67"/>
    </location>
</feature>
<dbReference type="InterPro" id="IPR046053">
    <property type="entry name" value="DUF6011"/>
</dbReference>
<name>A0A0S7BLS6_9CHLR</name>
<gene>
    <name evidence="2" type="ORF">LARV_02676</name>
</gene>
<dbReference type="OrthoDB" id="3855086at2"/>
<evidence type="ECO:0000313" key="3">
    <source>
        <dbReference type="Proteomes" id="UP000055060"/>
    </source>
</evidence>
<dbReference type="EMBL" id="DF967972">
    <property type="protein sequence ID" value="GAP14897.1"/>
    <property type="molecule type" value="Genomic_DNA"/>
</dbReference>
<evidence type="ECO:0000256" key="1">
    <source>
        <dbReference type="SAM" id="MobiDB-lite"/>
    </source>
</evidence>
<accession>A0A0S7BLS6</accession>
<dbReference type="Proteomes" id="UP000055060">
    <property type="component" value="Unassembled WGS sequence"/>
</dbReference>
<dbReference type="STRING" id="360412.LARV_02676"/>
<evidence type="ECO:0000313" key="2">
    <source>
        <dbReference type="EMBL" id="GAP14897.1"/>
    </source>
</evidence>
<feature type="region of interest" description="Disordered" evidence="1">
    <location>
        <begin position="20"/>
        <end position="74"/>
    </location>
</feature>
<reference evidence="2" key="1">
    <citation type="submission" date="2015-07" db="EMBL/GenBank/DDBJ databases">
        <title>Draft Genome Sequences of Anaerolinea thermolimosa IMO-1, Bellilinea caldifistulae GOMI-1, Leptolinea tardivitalis YMTK-2, Levilinea saccharolytica KIBI-1,Longilinea arvoryzae KOME-1, Previously Described as Members of the Anaerolineaceae (Chloroflexi).</title>
        <authorList>
            <person name="Sekiguchi Y."/>
            <person name="Ohashi A."/>
            <person name="Matsuura N."/>
            <person name="Tourlousse M.D."/>
        </authorList>
    </citation>
    <scope>NUCLEOTIDE SEQUENCE [LARGE SCALE GENOMIC DNA]</scope>
    <source>
        <strain evidence="2">KOME-1</strain>
    </source>
</reference>
<dbReference type="Pfam" id="PF19474">
    <property type="entry name" value="DUF6011"/>
    <property type="match status" value="1"/>
</dbReference>
<keyword evidence="3" id="KW-1185">Reference proteome</keyword>
<protein>
    <submittedName>
        <fullName evidence="2">Uncharacterized protein</fullName>
    </submittedName>
</protein>
<dbReference type="RefSeq" id="WP_075074117.1">
    <property type="nucleotide sequence ID" value="NZ_DF967972.1"/>
</dbReference>
<sequence>MKPRCKRCHRVLHDPVSIAIGMGPECRGDSGHSTRSPQVHQKSSRGSAYSGAASPADARADALASGRPVETGLRNPRTLTEVVYVPDGNGNYVDRSSGHTCTPAELEKCLEACGLIHKTSLPTES</sequence>